<dbReference type="EMBL" id="JAUSUR010000002">
    <property type="protein sequence ID" value="MDQ0360895.1"/>
    <property type="molecule type" value="Genomic_DNA"/>
</dbReference>
<evidence type="ECO:0000256" key="1">
    <source>
        <dbReference type="SAM" id="Phobius"/>
    </source>
</evidence>
<dbReference type="InterPro" id="IPR021354">
    <property type="entry name" value="DUF2975"/>
</dbReference>
<keyword evidence="1" id="KW-0812">Transmembrane</keyword>
<name>A0ABU0E1Y5_9FIRM</name>
<gene>
    <name evidence="2" type="ORF">J2S15_001640</name>
</gene>
<keyword evidence="1" id="KW-1133">Transmembrane helix</keyword>
<dbReference type="Proteomes" id="UP001230220">
    <property type="component" value="Unassembled WGS sequence"/>
</dbReference>
<comment type="caution">
    <text evidence="2">The sequence shown here is derived from an EMBL/GenBank/DDBJ whole genome shotgun (WGS) entry which is preliminary data.</text>
</comment>
<proteinExistence type="predicted"/>
<sequence length="153" mass="17200">MKWTDKNSIMLTRISIYLFLIVGVIGIVFADTIAHDIIFPGGFVADMGFGDITTFVICMQLGIVVAIVILALLHKLVMNLSKDEVFTEENIHLLRMLSWLCMLECVLDVGFAFNYASWILVAAAMGFIALIIRVIKNVFCQAYLLKEENDFTI</sequence>
<keyword evidence="3" id="KW-1185">Reference proteome</keyword>
<reference evidence="2 3" key="1">
    <citation type="submission" date="2023-07" db="EMBL/GenBank/DDBJ databases">
        <title>Genomic Encyclopedia of Type Strains, Phase IV (KMG-IV): sequencing the most valuable type-strain genomes for metagenomic binning, comparative biology and taxonomic classification.</title>
        <authorList>
            <person name="Goeker M."/>
        </authorList>
    </citation>
    <scope>NUCLEOTIDE SEQUENCE [LARGE SCALE GENOMIC DNA]</scope>
    <source>
        <strain evidence="2 3">DSM 16784</strain>
    </source>
</reference>
<feature type="transmembrane region" description="Helical" evidence="1">
    <location>
        <begin position="54"/>
        <end position="73"/>
    </location>
</feature>
<dbReference type="Pfam" id="PF11188">
    <property type="entry name" value="DUF2975"/>
    <property type="match status" value="1"/>
</dbReference>
<feature type="transmembrane region" description="Helical" evidence="1">
    <location>
        <begin position="118"/>
        <end position="135"/>
    </location>
</feature>
<organism evidence="2 3">
    <name type="scientific">Breznakia pachnodae</name>
    <dbReference type="NCBI Taxonomy" id="265178"/>
    <lineage>
        <taxon>Bacteria</taxon>
        <taxon>Bacillati</taxon>
        <taxon>Bacillota</taxon>
        <taxon>Erysipelotrichia</taxon>
        <taxon>Erysipelotrichales</taxon>
        <taxon>Erysipelotrichaceae</taxon>
        <taxon>Breznakia</taxon>
    </lineage>
</organism>
<dbReference type="RefSeq" id="WP_307407143.1">
    <property type="nucleotide sequence ID" value="NZ_JAUSUR010000002.1"/>
</dbReference>
<protein>
    <submittedName>
        <fullName evidence="2">Membrane protein</fullName>
    </submittedName>
</protein>
<keyword evidence="1" id="KW-0472">Membrane</keyword>
<evidence type="ECO:0000313" key="2">
    <source>
        <dbReference type="EMBL" id="MDQ0360895.1"/>
    </source>
</evidence>
<evidence type="ECO:0000313" key="3">
    <source>
        <dbReference type="Proteomes" id="UP001230220"/>
    </source>
</evidence>
<accession>A0ABU0E1Y5</accession>